<protein>
    <submittedName>
        <fullName evidence="1">Uncharacterized protein</fullName>
    </submittedName>
</protein>
<sequence length="261" mass="28246">MPFLDRSGVRIYYEVHGSGTPLLLTHGYSSTSAMWQGQVAAISKHYKLIIWDMRGHGQSTYPADPALYSEDHTVADMLALLKHICPDLSQAIVGGLSLGGYMSLAFYRRYPELVSKLLIIDTGPGFRKDSAREAWNKTAHATAEDFEKNGLAPLQSASPERSQVTHRNAKGLALAARGMLAQRNDSVINSLPNIVAPSLIVVGSEDKPFLGASDYMAAKIPGAKKVVIDGAGHAVNIDRPEAFNQAILSFLNEGRSTQAKL</sequence>
<dbReference type="EMBL" id="JAPDRQ010000171">
    <property type="protein sequence ID" value="KAJ9653025.1"/>
    <property type="molecule type" value="Genomic_DNA"/>
</dbReference>
<keyword evidence="2" id="KW-1185">Reference proteome</keyword>
<dbReference type="Proteomes" id="UP001172386">
    <property type="component" value="Unassembled WGS sequence"/>
</dbReference>
<evidence type="ECO:0000313" key="1">
    <source>
        <dbReference type="EMBL" id="KAJ9653025.1"/>
    </source>
</evidence>
<gene>
    <name evidence="1" type="ORF">H2198_007772</name>
</gene>
<reference evidence="1" key="1">
    <citation type="submission" date="2022-10" db="EMBL/GenBank/DDBJ databases">
        <title>Culturing micro-colonial fungi from biological soil crusts in the Mojave desert and describing Neophaeococcomyces mojavensis, and introducing the new genera and species Taxawa tesnikishii.</title>
        <authorList>
            <person name="Kurbessoian T."/>
            <person name="Stajich J.E."/>
        </authorList>
    </citation>
    <scope>NUCLEOTIDE SEQUENCE</scope>
    <source>
        <strain evidence="1">JES_112</strain>
    </source>
</reference>
<organism evidence="1 2">
    <name type="scientific">Neophaeococcomyces mojaviensis</name>
    <dbReference type="NCBI Taxonomy" id="3383035"/>
    <lineage>
        <taxon>Eukaryota</taxon>
        <taxon>Fungi</taxon>
        <taxon>Dikarya</taxon>
        <taxon>Ascomycota</taxon>
        <taxon>Pezizomycotina</taxon>
        <taxon>Eurotiomycetes</taxon>
        <taxon>Chaetothyriomycetidae</taxon>
        <taxon>Chaetothyriales</taxon>
        <taxon>Chaetothyriales incertae sedis</taxon>
        <taxon>Neophaeococcomyces</taxon>
    </lineage>
</organism>
<proteinExistence type="predicted"/>
<evidence type="ECO:0000313" key="2">
    <source>
        <dbReference type="Proteomes" id="UP001172386"/>
    </source>
</evidence>
<name>A0ACC2ZZE2_9EURO</name>
<comment type="caution">
    <text evidence="1">The sequence shown here is derived from an EMBL/GenBank/DDBJ whole genome shotgun (WGS) entry which is preliminary data.</text>
</comment>
<accession>A0ACC2ZZE2</accession>